<comment type="caution">
    <text evidence="2">The sequence shown here is derived from an EMBL/GenBank/DDBJ whole genome shotgun (WGS) entry which is preliminary data.</text>
</comment>
<proteinExistence type="predicted"/>
<organism evidence="2 3">
    <name type="scientific">Motilimonas cestriensis</name>
    <dbReference type="NCBI Taxonomy" id="2742685"/>
    <lineage>
        <taxon>Bacteria</taxon>
        <taxon>Pseudomonadati</taxon>
        <taxon>Pseudomonadota</taxon>
        <taxon>Gammaproteobacteria</taxon>
        <taxon>Alteromonadales</taxon>
        <taxon>Alteromonadales genera incertae sedis</taxon>
        <taxon>Motilimonas</taxon>
    </lineage>
</organism>
<gene>
    <name evidence="2" type="ORF">K6Y31_04515</name>
</gene>
<accession>A0ABS8W530</accession>
<evidence type="ECO:0000256" key="1">
    <source>
        <dbReference type="SAM" id="MobiDB-lite"/>
    </source>
</evidence>
<keyword evidence="3" id="KW-1185">Reference proteome</keyword>
<feature type="compositionally biased region" description="Gly residues" evidence="1">
    <location>
        <begin position="263"/>
        <end position="277"/>
    </location>
</feature>
<evidence type="ECO:0008006" key="4">
    <source>
        <dbReference type="Google" id="ProtNLM"/>
    </source>
</evidence>
<evidence type="ECO:0000313" key="3">
    <source>
        <dbReference type="Proteomes" id="UP001201273"/>
    </source>
</evidence>
<reference evidence="2 3" key="1">
    <citation type="journal article" date="2022" name="Environ. Microbiol. Rep.">
        <title>Eco-phylogenetic analyses reveal divergent evolution of vitamin B12 metabolism in the marine bacterial family 'Psychromonadaceae'.</title>
        <authorList>
            <person name="Jin X."/>
            <person name="Yang Y."/>
            <person name="Cao H."/>
            <person name="Gao B."/>
            <person name="Zhao Z."/>
        </authorList>
    </citation>
    <scope>NUCLEOTIDE SEQUENCE [LARGE SCALE GENOMIC DNA]</scope>
    <source>
        <strain evidence="2 3">MKS20</strain>
    </source>
</reference>
<sequence>MKLTKIALFVGAATIGLVGCGGGGGSAATTAQVTAIDNYLKLATVTLTCGDDKVQYTSTTNELGQANFTDPAIKMEECTTKVTHTDLTRDIDEPDTAWTGTLWAPKGKSVANAFTTLYVQYQLAGVDEATIIDQIIADLDPTGTLGLTADTMFADFGTNSGAKKVELLKLSNSLFHALDSVIKQVGANPAALKAALKNTSQIVGKQVSEQVNLAKNLGTNLDNVKIVVNVIVNADGSLKSSTTTTVDLPGKDGGTKPEPSTGTGTGTGTDGGGGTGA</sequence>
<protein>
    <recommendedName>
        <fullName evidence="4">Lipoprotein</fullName>
    </recommendedName>
</protein>
<name>A0ABS8W530_9GAMM</name>
<dbReference type="EMBL" id="JAIMJA010000003">
    <property type="protein sequence ID" value="MCE2594074.1"/>
    <property type="molecule type" value="Genomic_DNA"/>
</dbReference>
<dbReference type="Proteomes" id="UP001201273">
    <property type="component" value="Unassembled WGS sequence"/>
</dbReference>
<dbReference type="PROSITE" id="PS51257">
    <property type="entry name" value="PROKAR_LIPOPROTEIN"/>
    <property type="match status" value="1"/>
</dbReference>
<evidence type="ECO:0000313" key="2">
    <source>
        <dbReference type="EMBL" id="MCE2594074.1"/>
    </source>
</evidence>
<dbReference type="RefSeq" id="WP_233051652.1">
    <property type="nucleotide sequence ID" value="NZ_JAIMJA010000003.1"/>
</dbReference>
<feature type="region of interest" description="Disordered" evidence="1">
    <location>
        <begin position="240"/>
        <end position="277"/>
    </location>
</feature>